<dbReference type="Gene3D" id="3.90.1510.10">
    <property type="entry name" value="Glycerate kinase, domain 2"/>
    <property type="match status" value="1"/>
</dbReference>
<dbReference type="SUPFAM" id="SSF110738">
    <property type="entry name" value="Glycerate kinase I"/>
    <property type="match status" value="1"/>
</dbReference>
<gene>
    <name evidence="5" type="ORF">CCAX7_13500</name>
</gene>
<dbReference type="GO" id="GO:0008887">
    <property type="term" value="F:glycerate kinase activity"/>
    <property type="evidence" value="ECO:0007669"/>
    <property type="project" value="UniProtKB-UniRule"/>
</dbReference>
<evidence type="ECO:0000256" key="4">
    <source>
        <dbReference type="PIRNR" id="PIRNR006078"/>
    </source>
</evidence>
<dbReference type="PANTHER" id="PTHR21599">
    <property type="entry name" value="GLYCERATE KINASE"/>
    <property type="match status" value="1"/>
</dbReference>
<dbReference type="Pfam" id="PF02595">
    <property type="entry name" value="Gly_kinase"/>
    <property type="match status" value="1"/>
</dbReference>
<dbReference type="AlphaFoldDB" id="A0A402D4L0"/>
<dbReference type="PANTHER" id="PTHR21599:SF0">
    <property type="entry name" value="GLYCERATE KINASE"/>
    <property type="match status" value="1"/>
</dbReference>
<dbReference type="PIRSF" id="PIRSF006078">
    <property type="entry name" value="GlxK"/>
    <property type="match status" value="1"/>
</dbReference>
<evidence type="ECO:0000313" key="5">
    <source>
        <dbReference type="EMBL" id="BDI29299.1"/>
    </source>
</evidence>
<evidence type="ECO:0000256" key="3">
    <source>
        <dbReference type="ARBA" id="ARBA00022777"/>
    </source>
</evidence>
<keyword evidence="3 4" id="KW-0418">Kinase</keyword>
<dbReference type="InterPro" id="IPR018197">
    <property type="entry name" value="Glycerate_kinase_RE-like"/>
</dbReference>
<keyword evidence="6" id="KW-1185">Reference proteome</keyword>
<keyword evidence="2 4" id="KW-0808">Transferase</keyword>
<protein>
    <submittedName>
        <fullName evidence="5">Glycerate kinase</fullName>
    </submittedName>
</protein>
<evidence type="ECO:0000313" key="6">
    <source>
        <dbReference type="Proteomes" id="UP000287394"/>
    </source>
</evidence>
<dbReference type="InterPro" id="IPR018193">
    <property type="entry name" value="Glyc_kinase_flavodox-like_fold"/>
</dbReference>
<organism evidence="5 6">
    <name type="scientific">Capsulimonas corticalis</name>
    <dbReference type="NCBI Taxonomy" id="2219043"/>
    <lineage>
        <taxon>Bacteria</taxon>
        <taxon>Bacillati</taxon>
        <taxon>Armatimonadota</taxon>
        <taxon>Armatimonadia</taxon>
        <taxon>Capsulimonadales</taxon>
        <taxon>Capsulimonadaceae</taxon>
        <taxon>Capsulimonas</taxon>
    </lineage>
</organism>
<sequence>MKIIIAPDSFKGTLTARQAALAMAAGVRQALPDAEIVLLPLADGGEGTTETLVTATDGELVTRTVTGPLGEPVQASFGLIGADRRTAVIEMAQAAGLGLVPADRRDPRVTTTYGVGELMRAATDAGAREILVGLGGSATNDGGAGAMQALGARFLDAQGRELPHGGAALARLESIDLSAFDFPKERITIRVASDVRNPLIGPDGASAVYGPQKGATPDMVAELDRALTQYAQVIQRDLGCDVADLPGAGAAGGLGAALAAFFGATSRSGIDVVMDTVNFEAKARGADWVLTGEGYLDRQTLSGKLIAGLLARCRKAGVPVIAFGGGVEESAAAALIAQGLTDAVSLVGGGVTREEALRDPARVLQETTARTMTKWA</sequence>
<dbReference type="OrthoDB" id="9774290at2"/>
<proteinExistence type="inferred from homology"/>
<dbReference type="InterPro" id="IPR036129">
    <property type="entry name" value="Glycerate_kinase_sf"/>
</dbReference>
<dbReference type="Gene3D" id="3.40.50.10350">
    <property type="entry name" value="Glycerate kinase, domain 1"/>
    <property type="match status" value="1"/>
</dbReference>
<dbReference type="Proteomes" id="UP000287394">
    <property type="component" value="Chromosome"/>
</dbReference>
<dbReference type="GO" id="GO:0031388">
    <property type="term" value="P:organic acid phosphorylation"/>
    <property type="evidence" value="ECO:0007669"/>
    <property type="project" value="UniProtKB-UniRule"/>
</dbReference>
<dbReference type="KEGG" id="ccot:CCAX7_13500"/>
<dbReference type="FunCoup" id="A0A402D4L0">
    <property type="interactions" value="129"/>
</dbReference>
<dbReference type="NCBIfam" id="TIGR00045">
    <property type="entry name" value="glycerate kinase"/>
    <property type="match status" value="1"/>
</dbReference>
<accession>A0A402D4L0</accession>
<reference evidence="5 6" key="1">
    <citation type="journal article" date="2019" name="Int. J. Syst. Evol. Microbiol.">
        <title>Capsulimonas corticalis gen. nov., sp. nov., an aerobic capsulated bacterium, of a novel bacterial order, Capsulimonadales ord. nov., of the class Armatimonadia of the phylum Armatimonadetes.</title>
        <authorList>
            <person name="Li J."/>
            <person name="Kudo C."/>
            <person name="Tonouchi A."/>
        </authorList>
    </citation>
    <scope>NUCLEOTIDE SEQUENCE [LARGE SCALE GENOMIC DNA]</scope>
    <source>
        <strain evidence="5 6">AX-7</strain>
    </source>
</reference>
<dbReference type="InterPro" id="IPR004381">
    <property type="entry name" value="Glycerate_kinase"/>
</dbReference>
<evidence type="ECO:0000256" key="1">
    <source>
        <dbReference type="ARBA" id="ARBA00006284"/>
    </source>
</evidence>
<dbReference type="EMBL" id="AP025739">
    <property type="protein sequence ID" value="BDI29299.1"/>
    <property type="molecule type" value="Genomic_DNA"/>
</dbReference>
<evidence type="ECO:0000256" key="2">
    <source>
        <dbReference type="ARBA" id="ARBA00022679"/>
    </source>
</evidence>
<comment type="similarity">
    <text evidence="1 4">Belongs to the glycerate kinase type-1 family.</text>
</comment>
<dbReference type="RefSeq" id="WP_119324428.1">
    <property type="nucleotide sequence ID" value="NZ_AP025739.1"/>
</dbReference>
<name>A0A402D4L0_9BACT</name>